<keyword evidence="3" id="KW-1185">Reference proteome</keyword>
<keyword evidence="1" id="KW-0175">Coiled coil</keyword>
<evidence type="ECO:0000313" key="3">
    <source>
        <dbReference type="Proteomes" id="UP000106699"/>
    </source>
</evidence>
<dbReference type="Pfam" id="PF19061">
    <property type="entry name" value="DUF5757"/>
    <property type="match status" value="1"/>
</dbReference>
<evidence type="ECO:0008006" key="4">
    <source>
        <dbReference type="Google" id="ProtNLM"/>
    </source>
</evidence>
<reference evidence="2 3" key="1">
    <citation type="journal article" date="2004" name="J. Virol.">
        <title>Complete genome sequence of lymphocystis disease virus isolated from China.</title>
        <authorList>
            <person name="Zhang Q.Y."/>
            <person name="Xiao F."/>
            <person name="Xie J."/>
            <person name="Li Z.Q."/>
            <person name="Gui J.F."/>
        </authorList>
    </citation>
    <scope>NUCLEOTIDE SEQUENCE [LARGE SCALE GENOMIC DNA]</scope>
</reference>
<dbReference type="GeneID" id="2979094"/>
<dbReference type="InterPro" id="IPR043920">
    <property type="entry name" value="DUF5757"/>
</dbReference>
<name>Q677N0_9VIRU</name>
<organism evidence="2 3">
    <name type="scientific">lymphocystis disease virus-China</name>
    <dbReference type="NCBI Taxonomy" id="256729"/>
    <lineage>
        <taxon>Viruses</taxon>
        <taxon>Varidnaviria</taxon>
        <taxon>Bamfordvirae</taxon>
        <taxon>Nucleocytoviricota</taxon>
        <taxon>Megaviricetes</taxon>
        <taxon>Pimascovirales</taxon>
        <taxon>Pimascovirales incertae sedis</taxon>
        <taxon>Iridoviridae</taxon>
        <taxon>Alphairidovirinae</taxon>
        <taxon>Lymphocystivirus</taxon>
        <taxon>Lymphocystivirus paralichthys1</taxon>
        <taxon>Lymphocystis disease virus 2</taxon>
    </lineage>
</organism>
<proteinExistence type="predicted"/>
<dbReference type="Proteomes" id="UP000106699">
    <property type="component" value="Segment"/>
</dbReference>
<evidence type="ECO:0000256" key="1">
    <source>
        <dbReference type="SAM" id="Coils"/>
    </source>
</evidence>
<dbReference type="KEGG" id="vg:2979094"/>
<dbReference type="EMBL" id="AY380826">
    <property type="protein sequence ID" value="AAU11077.1"/>
    <property type="molecule type" value="Genomic_DNA"/>
</dbReference>
<accession>Q677N0</accession>
<dbReference type="RefSeq" id="YP_073738.1">
    <property type="nucleotide sequence ID" value="NC_005902.1"/>
</dbReference>
<sequence length="1093" mass="127113">MFFVVIKMAKINGKVVELPYIINLDDFFKFIAYDFNSLPKFIEWLPKKPTSLKDLLIADHEYIVKDVLKDLTRATDFKFDENISKSIEADLSECEALFIVFHTARDNIAFKLLLKTERIFKKIDVDQTLKDSDKIIIKHKEEIKALKEEVEEAFRAEAEFKSYASATYTDLEPSKIRYTLRLGHYDLTRDELFNVLIPDDTVPLILSDRFVKTLRGFVPFDREYLNDAVLLKVNAEKLKLKPLKDPYKKYSDVAFTIKDGILYGTFDLPVGKRYVTREKFTARALTILKLPLSTPECIDVGYVAVFAVLQQTMIVPILADLVLTHPLVSQIVSIDESIRSHKKKPTAYLHFPGTDQTASVQEKTVERFNQYPDACEGDYVLTVRVKTVDQKQALKIRETVAKIISVYKVEKDKIISFYREYIPSFAKAELKKKLTKIKKIALKDVAPDIFIPTYSRQCLNIPEAVDSIDDLEDVPFMQFPIYGESQPRYYMCPYKSHPYPGLRVNNLSNKDKFPYIPCCYSKDQSKRKDSKWQLYFERIKIESRATDDRNEYYVDLLPPQLIDFFKSLTDLKLVRISGAYTDESAITACKWVYKDELLPKDAIALRRSWASDEINTVVCAQELYAAGEERRFNVLKKDFLSSESLDLERYFRLLEEVFDVYIYCFDQKGPISWPSLGPHYRFKPKNKQVVLIYKSQTPRGIQYDLIVALPDIDRKGPIKNSVTSFSPLDSFVERLDNFISELNKIYVNGQATAPLFLKKLDVIAQKLDFYGKARVLIFSDFALETQPLPPYYVPIYEEKETPKTSSPNVIKAVLGNRFKIISIDSNGMKGILDNCCECFIPLQSKTEKIYHLKDFTKAEKTARLLKEYVKQLFALDYNLSKDLTQKDFVTFAKNRLTVIPDHDYGFPFKSKFIDNPFLIDNKLVVPDQETTRRLMYYIYLEYSHDRNSFEKYKTISSIPNFFLTPVDFNLSDRYFITPIDAEGYFVEYEIYNVILPGDRTKPYLFAYEDKAYLIQNCKNFEGASYVVYIWTKEGYNPGIKKLYIINPSFKVNVVLWSKNKPLTRWIEVNTHNNSAVLIHKDYDGLEYVALLQL</sequence>
<feature type="coiled-coil region" evidence="1">
    <location>
        <begin position="129"/>
        <end position="156"/>
    </location>
</feature>
<dbReference type="OrthoDB" id="1424at10239"/>
<protein>
    <recommendedName>
        <fullName evidence="4">Early transcription factor large subunit-like protein</fullName>
    </recommendedName>
</protein>
<evidence type="ECO:0000313" key="2">
    <source>
        <dbReference type="EMBL" id="AAU11077.1"/>
    </source>
</evidence>